<name>A0AAI8QCC5_9BRAD</name>
<dbReference type="GO" id="GO:0043565">
    <property type="term" value="F:sequence-specific DNA binding"/>
    <property type="evidence" value="ECO:0007669"/>
    <property type="project" value="InterPro"/>
</dbReference>
<dbReference type="InterPro" id="IPR011051">
    <property type="entry name" value="RmlC_Cupin_sf"/>
</dbReference>
<dbReference type="RefSeq" id="WP_015686483.1">
    <property type="nucleotide sequence ID" value="NC_017082.1"/>
</dbReference>
<dbReference type="PRINTS" id="PR00032">
    <property type="entry name" value="HTHARAC"/>
</dbReference>
<gene>
    <name evidence="6" type="ORF">S23_40020</name>
</gene>
<dbReference type="Proteomes" id="UP000007886">
    <property type="component" value="Chromosome"/>
</dbReference>
<evidence type="ECO:0000259" key="5">
    <source>
        <dbReference type="PROSITE" id="PS01124"/>
    </source>
</evidence>
<proteinExistence type="predicted"/>
<dbReference type="SUPFAM" id="SSF51182">
    <property type="entry name" value="RmlC-like cupins"/>
    <property type="match status" value="1"/>
</dbReference>
<reference evidence="6 7" key="1">
    <citation type="journal article" date="2012" name="Microbes Environ.">
        <title>Complete genome sequence of Bradyrhizobium sp. S23321: insights into symbiosis evolution in soil oligotrophs.</title>
        <authorList>
            <person name="Okubo T."/>
            <person name="Tsukui T."/>
            <person name="Maita H."/>
            <person name="Okamoto S."/>
            <person name="Oshima K."/>
            <person name="Fujisawa T."/>
            <person name="Saito A."/>
            <person name="Futamata H."/>
            <person name="Hattori R."/>
            <person name="Shimomura Y."/>
            <person name="Haruta S."/>
            <person name="Morimoto S."/>
            <person name="Wang Y."/>
            <person name="Sakai Y."/>
            <person name="Hattori M."/>
            <person name="Aizawa S."/>
            <person name="Nagashima K.V.P."/>
            <person name="Masuda S."/>
            <person name="Hattori T."/>
            <person name="Yamashita A."/>
            <person name="Bao Z."/>
            <person name="Hayatsu M."/>
            <person name="Kajiya-Kanegae H."/>
            <person name="Yoshinaga I."/>
            <person name="Sakamoto K."/>
            <person name="Toyota K."/>
            <person name="Nakao M."/>
            <person name="Kohara M."/>
            <person name="Anda M."/>
            <person name="Niwa R."/>
            <person name="Jung-Hwan P."/>
            <person name="Sameshima-Saito R."/>
            <person name="Tokuda S."/>
            <person name="Yamamoto S."/>
            <person name="Yamamoto S."/>
            <person name="Yokoyama T."/>
            <person name="Akutsu T."/>
            <person name="Nakamura Y."/>
            <person name="Nakahira-Yanaka Y."/>
            <person name="Takada Hoshino Y."/>
            <person name="Hirakawa H."/>
            <person name="Mitsui H."/>
            <person name="Terasawa K."/>
            <person name="Itakura M."/>
            <person name="Sato S."/>
            <person name="Ikeda-Ohtsubo W."/>
            <person name="Sakakura N."/>
            <person name="Kaminuma E."/>
            <person name="Minamisawa K."/>
        </authorList>
    </citation>
    <scope>NUCLEOTIDE SEQUENCE [LARGE SCALE GENOMIC DNA]</scope>
    <source>
        <strain evidence="6 7">S23321</strain>
    </source>
</reference>
<evidence type="ECO:0000256" key="3">
    <source>
        <dbReference type="ARBA" id="ARBA00023125"/>
    </source>
</evidence>
<dbReference type="InterPro" id="IPR018060">
    <property type="entry name" value="HTH_AraC"/>
</dbReference>
<dbReference type="EMBL" id="AP012279">
    <property type="protein sequence ID" value="BAL77197.1"/>
    <property type="molecule type" value="Genomic_DNA"/>
</dbReference>
<accession>A0AAI8QCC5</accession>
<dbReference type="PANTHER" id="PTHR11019">
    <property type="entry name" value="HTH-TYPE TRANSCRIPTIONAL REGULATOR NIMR"/>
    <property type="match status" value="1"/>
</dbReference>
<keyword evidence="2" id="KW-0805">Transcription regulation</keyword>
<evidence type="ECO:0000256" key="4">
    <source>
        <dbReference type="ARBA" id="ARBA00023163"/>
    </source>
</evidence>
<protein>
    <submittedName>
        <fullName evidence="6">Transcriptional regulatory protein AraC family</fullName>
    </submittedName>
</protein>
<dbReference type="FunFam" id="1.10.10.60:FF:000132">
    <property type="entry name" value="AraC family transcriptional regulator"/>
    <property type="match status" value="1"/>
</dbReference>
<keyword evidence="3" id="KW-0238">DNA-binding</keyword>
<dbReference type="InterPro" id="IPR020449">
    <property type="entry name" value="Tscrpt_reg_AraC-type_HTH"/>
</dbReference>
<dbReference type="InterPro" id="IPR009057">
    <property type="entry name" value="Homeodomain-like_sf"/>
</dbReference>
<dbReference type="KEGG" id="brs:S23_40020"/>
<keyword evidence="7" id="KW-1185">Reference proteome</keyword>
<keyword evidence="4" id="KW-0804">Transcription</keyword>
<dbReference type="GO" id="GO:0003700">
    <property type="term" value="F:DNA-binding transcription factor activity"/>
    <property type="evidence" value="ECO:0007669"/>
    <property type="project" value="InterPro"/>
</dbReference>
<evidence type="ECO:0000256" key="1">
    <source>
        <dbReference type="ARBA" id="ARBA00022491"/>
    </source>
</evidence>
<dbReference type="InterPro" id="IPR014710">
    <property type="entry name" value="RmlC-like_jellyroll"/>
</dbReference>
<dbReference type="SUPFAM" id="SSF46689">
    <property type="entry name" value="Homeodomain-like"/>
    <property type="match status" value="1"/>
</dbReference>
<dbReference type="PANTHER" id="PTHR11019:SF199">
    <property type="entry name" value="HTH-TYPE TRANSCRIPTIONAL REGULATOR NIMR"/>
    <property type="match status" value="1"/>
</dbReference>
<dbReference type="Gene3D" id="1.10.10.60">
    <property type="entry name" value="Homeodomain-like"/>
    <property type="match status" value="1"/>
</dbReference>
<dbReference type="PROSITE" id="PS01124">
    <property type="entry name" value="HTH_ARAC_FAMILY_2"/>
    <property type="match status" value="1"/>
</dbReference>
<dbReference type="SMART" id="SM00342">
    <property type="entry name" value="HTH_ARAC"/>
    <property type="match status" value="1"/>
</dbReference>
<dbReference type="Pfam" id="PF12833">
    <property type="entry name" value="HTH_18"/>
    <property type="match status" value="1"/>
</dbReference>
<dbReference type="AlphaFoldDB" id="A0AAI8QCC5"/>
<evidence type="ECO:0000313" key="6">
    <source>
        <dbReference type="EMBL" id="BAL77197.1"/>
    </source>
</evidence>
<dbReference type="Gene3D" id="2.60.120.10">
    <property type="entry name" value="Jelly Rolls"/>
    <property type="match status" value="1"/>
</dbReference>
<evidence type="ECO:0000313" key="7">
    <source>
        <dbReference type="Proteomes" id="UP000007886"/>
    </source>
</evidence>
<feature type="domain" description="HTH araC/xylS-type" evidence="5">
    <location>
        <begin position="167"/>
        <end position="264"/>
    </location>
</feature>
<dbReference type="CDD" id="cd06124">
    <property type="entry name" value="cupin_NimR-like_N"/>
    <property type="match status" value="1"/>
</dbReference>
<organism evidence="6 7">
    <name type="scientific">Bradyrhizobium cosmicum</name>
    <dbReference type="NCBI Taxonomy" id="1404864"/>
    <lineage>
        <taxon>Bacteria</taxon>
        <taxon>Pseudomonadati</taxon>
        <taxon>Pseudomonadota</taxon>
        <taxon>Alphaproteobacteria</taxon>
        <taxon>Hyphomicrobiales</taxon>
        <taxon>Nitrobacteraceae</taxon>
        <taxon>Bradyrhizobium</taxon>
    </lineage>
</organism>
<evidence type="ECO:0000256" key="2">
    <source>
        <dbReference type="ARBA" id="ARBA00023015"/>
    </source>
</evidence>
<sequence>MPILTDSSVASDWTEPDEVARPVVAYGMASKMVGSFELDMHCHAKGQIMLVQRGALSCRVEGGLWIVPPRSAVWIPGGALHAIKATGTLEGYSAFVAAGIDAGLPQRCSTVSVTPLLRELLFRAASLPLLYDEDGVNSRLIAVLLDEIAAAKVEDLHLPMPVDPRLGALADLMMASPSDRGSLEGWAERAGMSERTLGRLISRETGMSFGRWRQQLGVMLAVQWLAGGASIQQVAADLGYESVPSFVTMFRKTLGTSPGRYMAERHAGRNARSSPW</sequence>
<keyword evidence="1" id="KW-0678">Repressor</keyword>